<reference evidence="1 2" key="1">
    <citation type="submission" date="2016-03" db="EMBL/GenBank/DDBJ databases">
        <title>EvidentialGene: Evidence-directed Construction of Genes on Genomes.</title>
        <authorList>
            <person name="Gilbert D.G."/>
            <person name="Choi J.-H."/>
            <person name="Mockaitis K."/>
            <person name="Colbourne J."/>
            <person name="Pfrender M."/>
        </authorList>
    </citation>
    <scope>NUCLEOTIDE SEQUENCE [LARGE SCALE GENOMIC DNA]</scope>
    <source>
        <strain evidence="1 2">Xinb3</strain>
        <tissue evidence="1">Complete organism</tissue>
    </source>
</reference>
<keyword evidence="2" id="KW-1185">Reference proteome</keyword>
<dbReference type="Pfam" id="PF00651">
    <property type="entry name" value="BTB"/>
    <property type="match status" value="1"/>
</dbReference>
<dbReference type="OrthoDB" id="6353968at2759"/>
<dbReference type="Gene3D" id="3.30.710.10">
    <property type="entry name" value="Potassium Channel Kv1.1, Chain A"/>
    <property type="match status" value="1"/>
</dbReference>
<gene>
    <name evidence="1" type="ORF">APZ42_025525</name>
</gene>
<sequence>MFDHETAEKLSNNVDIQDIDPDVFPEVLRYLYTGRMSSGTLDKMAVDVLAVADKYLLDQLKAECERHLTKRMTADSCVELLSLADQPHHPAAHLKKYAVDFLRHSPALVKATDGWEKAKRRIDRNAMCLMLLHVYHDVRSPCIVR</sequence>
<evidence type="ECO:0000313" key="2">
    <source>
        <dbReference type="Proteomes" id="UP000076858"/>
    </source>
</evidence>
<accession>A0A0N8D6C5</accession>
<proteinExistence type="predicted"/>
<dbReference type="Proteomes" id="UP000076858">
    <property type="component" value="Unassembled WGS sequence"/>
</dbReference>
<organism evidence="1 2">
    <name type="scientific">Daphnia magna</name>
    <dbReference type="NCBI Taxonomy" id="35525"/>
    <lineage>
        <taxon>Eukaryota</taxon>
        <taxon>Metazoa</taxon>
        <taxon>Ecdysozoa</taxon>
        <taxon>Arthropoda</taxon>
        <taxon>Crustacea</taxon>
        <taxon>Branchiopoda</taxon>
        <taxon>Diplostraca</taxon>
        <taxon>Cladocera</taxon>
        <taxon>Anomopoda</taxon>
        <taxon>Daphniidae</taxon>
        <taxon>Daphnia</taxon>
    </lineage>
</organism>
<dbReference type="EMBL" id="LRGB01001895">
    <property type="protein sequence ID" value="KZS10092.1"/>
    <property type="molecule type" value="Genomic_DNA"/>
</dbReference>
<comment type="caution">
    <text evidence="1">The sequence shown here is derived from an EMBL/GenBank/DDBJ whole genome shotgun (WGS) entry which is preliminary data.</text>
</comment>
<dbReference type="AlphaFoldDB" id="A0A0N8D6C5"/>
<dbReference type="SUPFAM" id="SSF54695">
    <property type="entry name" value="POZ domain"/>
    <property type="match status" value="1"/>
</dbReference>
<dbReference type="InterPro" id="IPR011333">
    <property type="entry name" value="SKP1/BTB/POZ_sf"/>
</dbReference>
<protein>
    <submittedName>
        <fullName evidence="1">Uncharacterized protein</fullName>
    </submittedName>
</protein>
<dbReference type="STRING" id="35525.A0A0N8D6C5"/>
<dbReference type="InterPro" id="IPR000210">
    <property type="entry name" value="BTB/POZ_dom"/>
</dbReference>
<name>A0A0N8D6C5_9CRUS</name>
<evidence type="ECO:0000313" key="1">
    <source>
        <dbReference type="EMBL" id="KZS10092.1"/>
    </source>
</evidence>
<dbReference type="PANTHER" id="PTHR24413">
    <property type="entry name" value="SPECKLE-TYPE POZ PROTEIN"/>
    <property type="match status" value="1"/>
</dbReference>
<dbReference type="PROSITE" id="PS50097">
    <property type="entry name" value="BTB"/>
    <property type="match status" value="1"/>
</dbReference>
<dbReference type="Gene3D" id="1.25.40.420">
    <property type="match status" value="1"/>
</dbReference>